<reference evidence="1 2" key="1">
    <citation type="submission" date="2023-08" db="EMBL/GenBank/DDBJ databases">
        <authorList>
            <person name="Joshi A."/>
            <person name="Thite S."/>
        </authorList>
    </citation>
    <scope>NUCLEOTIDE SEQUENCE [LARGE SCALE GENOMIC DNA]</scope>
    <source>
        <strain evidence="1 2">AC40</strain>
    </source>
</reference>
<dbReference type="Pfam" id="PF06996">
    <property type="entry name" value="T6SS_TssG"/>
    <property type="match status" value="1"/>
</dbReference>
<dbReference type="PANTHER" id="PTHR35564:SF4">
    <property type="entry name" value="CYTOPLASMIC PROTEIN"/>
    <property type="match status" value="1"/>
</dbReference>
<dbReference type="PANTHER" id="PTHR35564">
    <property type="match status" value="1"/>
</dbReference>
<organism evidence="1 2">
    <name type="scientific">Alkalimonas collagenimarina</name>
    <dbReference type="NCBI Taxonomy" id="400390"/>
    <lineage>
        <taxon>Bacteria</taxon>
        <taxon>Pseudomonadati</taxon>
        <taxon>Pseudomonadota</taxon>
        <taxon>Gammaproteobacteria</taxon>
        <taxon>Alkalimonas</taxon>
    </lineage>
</organism>
<comment type="caution">
    <text evidence="1">The sequence shown here is derived from an EMBL/GenBank/DDBJ whole genome shotgun (WGS) entry which is preliminary data.</text>
</comment>
<dbReference type="EMBL" id="JAUZVZ010000029">
    <property type="protein sequence ID" value="MDP4537663.1"/>
    <property type="molecule type" value="Genomic_DNA"/>
</dbReference>
<dbReference type="NCBIfam" id="TIGR03347">
    <property type="entry name" value="VI_chp_1"/>
    <property type="match status" value="1"/>
</dbReference>
<dbReference type="Proteomes" id="UP001231616">
    <property type="component" value="Unassembled WGS sequence"/>
</dbReference>
<evidence type="ECO:0000313" key="1">
    <source>
        <dbReference type="EMBL" id="MDP4537663.1"/>
    </source>
</evidence>
<evidence type="ECO:0000313" key="2">
    <source>
        <dbReference type="Proteomes" id="UP001231616"/>
    </source>
</evidence>
<sequence length="334" mass="37742">MSLWPATIKPTDMDFYQAVYAIEKQLSTEQKHWHGVGRDSFPRDELIRFKSVQNLGFPGSAITAIEEKPHKDADVKAFNMMVSFFGLTGPSGVLPIHYSELVIERLKQKDPTMRDFFDLFNHRLISLFYRAWEKYRFACHYQGTKDNSDTFSYVMQQLTGQQSNSGLFYGGFYTKNIRSAQQLSLQLSHLLSAEVDVVPLTGRWIHLSKTEQSRFAGKGQPQGQYAQLGHSSLLGSKVWDISSVVELSIQAKPDVIQSLLPGQPGYIRMQQLLSDFLEPAIQCRVRLHAKVADLPGINLQGKSQLGMGGVLLAAKSRNDFKTHVSFKLARKCEH</sequence>
<gene>
    <name evidence="1" type="primary">tssG</name>
    <name evidence="1" type="ORF">Q3O60_15865</name>
</gene>
<name>A0ABT9H2W5_9GAMM</name>
<accession>A0ABT9H2W5</accession>
<dbReference type="RefSeq" id="WP_305894912.1">
    <property type="nucleotide sequence ID" value="NZ_JAUZVZ010000029.1"/>
</dbReference>
<dbReference type="InterPro" id="IPR010732">
    <property type="entry name" value="T6SS_TssG-like"/>
</dbReference>
<proteinExistence type="predicted"/>
<protein>
    <submittedName>
        <fullName evidence="1">Type VI secretion system baseplate subunit TssG</fullName>
    </submittedName>
</protein>
<keyword evidence="2" id="KW-1185">Reference proteome</keyword>